<feature type="transmembrane region" description="Helical" evidence="1">
    <location>
        <begin position="150"/>
        <end position="171"/>
    </location>
</feature>
<protein>
    <submittedName>
        <fullName evidence="2">Uncharacterized protein</fullName>
    </submittedName>
</protein>
<dbReference type="Proteomes" id="UP001551675">
    <property type="component" value="Unassembled WGS sequence"/>
</dbReference>
<feature type="transmembrane region" description="Helical" evidence="1">
    <location>
        <begin position="116"/>
        <end position="138"/>
    </location>
</feature>
<feature type="transmembrane region" description="Helical" evidence="1">
    <location>
        <begin position="64"/>
        <end position="82"/>
    </location>
</feature>
<dbReference type="EMBL" id="JBFALK010000015">
    <property type="protein sequence ID" value="MEV0972251.1"/>
    <property type="molecule type" value="Genomic_DNA"/>
</dbReference>
<keyword evidence="1" id="KW-0812">Transmembrane</keyword>
<evidence type="ECO:0000313" key="2">
    <source>
        <dbReference type="EMBL" id="MEV0972251.1"/>
    </source>
</evidence>
<dbReference type="RefSeq" id="WP_228639623.1">
    <property type="nucleotide sequence ID" value="NZ_JBFALK010000015.1"/>
</dbReference>
<gene>
    <name evidence="2" type="ORF">AB0I59_26935</name>
</gene>
<comment type="caution">
    <text evidence="2">The sequence shown here is derived from an EMBL/GenBank/DDBJ whole genome shotgun (WGS) entry which is preliminary data.</text>
</comment>
<feature type="transmembrane region" description="Helical" evidence="1">
    <location>
        <begin position="6"/>
        <end position="26"/>
    </location>
</feature>
<evidence type="ECO:0000313" key="3">
    <source>
        <dbReference type="Proteomes" id="UP001551675"/>
    </source>
</evidence>
<keyword evidence="1" id="KW-0472">Membrane</keyword>
<keyword evidence="3" id="KW-1185">Reference proteome</keyword>
<reference evidence="2 3" key="1">
    <citation type="submission" date="2024-06" db="EMBL/GenBank/DDBJ databases">
        <title>The Natural Products Discovery Center: Release of the First 8490 Sequenced Strains for Exploring Actinobacteria Biosynthetic Diversity.</title>
        <authorList>
            <person name="Kalkreuter E."/>
            <person name="Kautsar S.A."/>
            <person name="Yang D."/>
            <person name="Bader C.D."/>
            <person name="Teijaro C.N."/>
            <person name="Fluegel L."/>
            <person name="Davis C.M."/>
            <person name="Simpson J.R."/>
            <person name="Lauterbach L."/>
            <person name="Steele A.D."/>
            <person name="Gui C."/>
            <person name="Meng S."/>
            <person name="Li G."/>
            <person name="Viehrig K."/>
            <person name="Ye F."/>
            <person name="Su P."/>
            <person name="Kiefer A.F."/>
            <person name="Nichols A."/>
            <person name="Cepeda A.J."/>
            <person name="Yan W."/>
            <person name="Fan B."/>
            <person name="Jiang Y."/>
            <person name="Adhikari A."/>
            <person name="Zheng C.-J."/>
            <person name="Schuster L."/>
            <person name="Cowan T.M."/>
            <person name="Smanski M.J."/>
            <person name="Chevrette M.G."/>
            <person name="De Carvalho L.P.S."/>
            <person name="Shen B."/>
        </authorList>
    </citation>
    <scope>NUCLEOTIDE SEQUENCE [LARGE SCALE GENOMIC DNA]</scope>
    <source>
        <strain evidence="2 3">NPDC050100</strain>
    </source>
</reference>
<sequence>MLALIIGCEVGFWVFLGLGLLARYALRMRRTGGALLLAVPLLDLVLLVATVIDIRGGAVATWQHGLAAAYLGFSVMFGHRTIRWADAWISHRFAGGPPPWKPPAGGMARARYEWLIWLRIVAAYGITCALLLAMVWLIGDPARTEALSQFMVGTAKVPLIALLWPVSYTLWPKKVSPER</sequence>
<name>A0ABV3GKY8_MICGL</name>
<proteinExistence type="predicted"/>
<keyword evidence="1" id="KW-1133">Transmembrane helix</keyword>
<organism evidence="2 3">
    <name type="scientific">Microtetraspora glauca</name>
    <dbReference type="NCBI Taxonomy" id="1996"/>
    <lineage>
        <taxon>Bacteria</taxon>
        <taxon>Bacillati</taxon>
        <taxon>Actinomycetota</taxon>
        <taxon>Actinomycetes</taxon>
        <taxon>Streptosporangiales</taxon>
        <taxon>Streptosporangiaceae</taxon>
        <taxon>Microtetraspora</taxon>
    </lineage>
</organism>
<feature type="transmembrane region" description="Helical" evidence="1">
    <location>
        <begin position="33"/>
        <end position="52"/>
    </location>
</feature>
<accession>A0ABV3GKY8</accession>
<evidence type="ECO:0000256" key="1">
    <source>
        <dbReference type="SAM" id="Phobius"/>
    </source>
</evidence>